<keyword evidence="5 7" id="KW-1133">Transmembrane helix</keyword>
<feature type="transmembrane region" description="Helical" evidence="7">
    <location>
        <begin position="202"/>
        <end position="218"/>
    </location>
</feature>
<sequence>MENISSKVSLSPMVDIVVNDDREYFIFLKEQNRQFRVNEITAALLNSLRDNALELQEIILYLKNKYSHYNSINISSIQAVIEKFIEDGILVRENSSDSPMEENIRKKAVQPMLKYTLKTSLPFLKVKKTNNKTTDRKGLTLIVACYFLLSLFFCMYVLKDVPAMMFHLNFLRVIPFFMLVVIIHELSHIIACKRMGGQIKEIGVGLLYYFIPVAFVTYKDTYRLTKAARARIAIAGPVSDITILNVLLLIMETQPHLTRYTFPLILVIISMQLFNMNVLLPSDLFRFLESLSGQYNIRRKSFTYLKNLLTKRTSEEKNPAVRKGHKIFYLAYSLFSVGYLLTIFLFTLRYFL</sequence>
<evidence type="ECO:0000256" key="3">
    <source>
        <dbReference type="ARBA" id="ARBA00007931"/>
    </source>
</evidence>
<feature type="transmembrane region" description="Helical" evidence="7">
    <location>
        <begin position="230"/>
        <end position="250"/>
    </location>
</feature>
<evidence type="ECO:0000259" key="8">
    <source>
        <dbReference type="Pfam" id="PF02163"/>
    </source>
</evidence>
<comment type="cofactor">
    <cofactor evidence="1">
        <name>Zn(2+)</name>
        <dbReference type="ChEBI" id="CHEBI:29105"/>
    </cofactor>
</comment>
<gene>
    <name evidence="9" type="ORF">Q5741_16045</name>
</gene>
<keyword evidence="10" id="KW-1185">Reference proteome</keyword>
<feature type="transmembrane region" description="Helical" evidence="7">
    <location>
        <begin position="327"/>
        <end position="351"/>
    </location>
</feature>
<evidence type="ECO:0000313" key="9">
    <source>
        <dbReference type="EMBL" id="MDO7907925.1"/>
    </source>
</evidence>
<comment type="similarity">
    <text evidence="3">Belongs to the peptidase M50B family.</text>
</comment>
<reference evidence="9 10" key="1">
    <citation type="submission" date="2023-07" db="EMBL/GenBank/DDBJ databases">
        <title>Paenibacillus sp. JX-17 nov. isolated from soil.</title>
        <authorList>
            <person name="Wan Y."/>
            <person name="Liu B."/>
        </authorList>
    </citation>
    <scope>NUCLEOTIDE SEQUENCE [LARGE SCALE GENOMIC DNA]</scope>
    <source>
        <strain evidence="9 10">JX-17</strain>
    </source>
</reference>
<feature type="transmembrane region" description="Helical" evidence="7">
    <location>
        <begin position="170"/>
        <end position="190"/>
    </location>
</feature>
<evidence type="ECO:0000256" key="1">
    <source>
        <dbReference type="ARBA" id="ARBA00001947"/>
    </source>
</evidence>
<evidence type="ECO:0000256" key="7">
    <source>
        <dbReference type="SAM" id="Phobius"/>
    </source>
</evidence>
<organism evidence="9 10">
    <name type="scientific">Paenibacillus lacisoli</name>
    <dbReference type="NCBI Taxonomy" id="3064525"/>
    <lineage>
        <taxon>Bacteria</taxon>
        <taxon>Bacillati</taxon>
        <taxon>Bacillota</taxon>
        <taxon>Bacilli</taxon>
        <taxon>Bacillales</taxon>
        <taxon>Paenibacillaceae</taxon>
        <taxon>Paenibacillus</taxon>
    </lineage>
</organism>
<feature type="transmembrane region" description="Helical" evidence="7">
    <location>
        <begin position="262"/>
        <end position="280"/>
    </location>
</feature>
<keyword evidence="4 7" id="KW-0812">Transmembrane</keyword>
<feature type="transmembrane region" description="Helical" evidence="7">
    <location>
        <begin position="138"/>
        <end position="158"/>
    </location>
</feature>
<evidence type="ECO:0000256" key="5">
    <source>
        <dbReference type="ARBA" id="ARBA00022989"/>
    </source>
</evidence>
<feature type="domain" description="Peptidase M50" evidence="8">
    <location>
        <begin position="176"/>
        <end position="311"/>
    </location>
</feature>
<evidence type="ECO:0000256" key="6">
    <source>
        <dbReference type="ARBA" id="ARBA00023136"/>
    </source>
</evidence>
<dbReference type="Pfam" id="PF02163">
    <property type="entry name" value="Peptidase_M50"/>
    <property type="match status" value="1"/>
</dbReference>
<proteinExistence type="inferred from homology"/>
<evidence type="ECO:0000256" key="4">
    <source>
        <dbReference type="ARBA" id="ARBA00022692"/>
    </source>
</evidence>
<accession>A0ABT9CF79</accession>
<evidence type="ECO:0000256" key="2">
    <source>
        <dbReference type="ARBA" id="ARBA00004141"/>
    </source>
</evidence>
<dbReference type="EMBL" id="JAUQTB010000010">
    <property type="protein sequence ID" value="MDO7907925.1"/>
    <property type="molecule type" value="Genomic_DNA"/>
</dbReference>
<protein>
    <recommendedName>
        <fullName evidence="8">Peptidase M50 domain-containing protein</fullName>
    </recommendedName>
</protein>
<name>A0ABT9CF79_9BACL</name>
<evidence type="ECO:0000313" key="10">
    <source>
        <dbReference type="Proteomes" id="UP001240171"/>
    </source>
</evidence>
<comment type="subcellular location">
    <subcellularLocation>
        <location evidence="2">Membrane</location>
        <topology evidence="2">Multi-pass membrane protein</topology>
    </subcellularLocation>
</comment>
<keyword evidence="6 7" id="KW-0472">Membrane</keyword>
<dbReference type="Proteomes" id="UP001240171">
    <property type="component" value="Unassembled WGS sequence"/>
</dbReference>
<dbReference type="InterPro" id="IPR008915">
    <property type="entry name" value="Peptidase_M50"/>
</dbReference>
<comment type="caution">
    <text evidence="9">The sequence shown here is derived from an EMBL/GenBank/DDBJ whole genome shotgun (WGS) entry which is preliminary data.</text>
</comment>